<organism evidence="2 3">
    <name type="scientific">Muriicola soli</name>
    <dbReference type="NCBI Taxonomy" id="2507538"/>
    <lineage>
        <taxon>Bacteria</taxon>
        <taxon>Pseudomonadati</taxon>
        <taxon>Bacteroidota</taxon>
        <taxon>Flavobacteriia</taxon>
        <taxon>Flavobacteriales</taxon>
        <taxon>Flavobacteriaceae</taxon>
        <taxon>Muriicola</taxon>
    </lineage>
</organism>
<dbReference type="SUPFAM" id="SSF53474">
    <property type="entry name" value="alpha/beta-Hydrolases"/>
    <property type="match status" value="1"/>
</dbReference>
<proteinExistence type="predicted"/>
<keyword evidence="3" id="KW-1185">Reference proteome</keyword>
<dbReference type="AlphaFoldDB" id="A0A411E9D0"/>
<dbReference type="GO" id="GO:0016787">
    <property type="term" value="F:hydrolase activity"/>
    <property type="evidence" value="ECO:0007669"/>
    <property type="project" value="InterPro"/>
</dbReference>
<evidence type="ECO:0000313" key="3">
    <source>
        <dbReference type="Proteomes" id="UP000290889"/>
    </source>
</evidence>
<dbReference type="RefSeq" id="WP_129604319.1">
    <property type="nucleotide sequence ID" value="NZ_CP035544.1"/>
</dbReference>
<protein>
    <submittedName>
        <fullName evidence="2">Esterase</fullName>
    </submittedName>
</protein>
<gene>
    <name evidence="2" type="ORF">EQY75_07145</name>
</gene>
<reference evidence="2 3" key="1">
    <citation type="submission" date="2019-01" db="EMBL/GenBank/DDBJ databases">
        <title>Muriicola soli sp. nov., isolated from soil.</title>
        <authorList>
            <person name="Kang H.J."/>
            <person name="Kim S.B."/>
        </authorList>
    </citation>
    <scope>NUCLEOTIDE SEQUENCE [LARGE SCALE GENOMIC DNA]</scope>
    <source>
        <strain evidence="2 3">MMS17-SY002</strain>
    </source>
</reference>
<dbReference type="InterPro" id="IPR003140">
    <property type="entry name" value="PLipase/COase/thioEstase"/>
</dbReference>
<dbReference type="Proteomes" id="UP000290889">
    <property type="component" value="Chromosome"/>
</dbReference>
<dbReference type="EMBL" id="CP035544">
    <property type="protein sequence ID" value="QBA64326.1"/>
    <property type="molecule type" value="Genomic_DNA"/>
</dbReference>
<accession>A0A411E9D0</accession>
<evidence type="ECO:0000259" key="1">
    <source>
        <dbReference type="Pfam" id="PF02230"/>
    </source>
</evidence>
<name>A0A411E9D0_9FLAO</name>
<dbReference type="OrthoDB" id="595091at2"/>
<dbReference type="Pfam" id="PF02230">
    <property type="entry name" value="Abhydrolase_2"/>
    <property type="match status" value="1"/>
</dbReference>
<evidence type="ECO:0000313" key="2">
    <source>
        <dbReference type="EMBL" id="QBA64326.1"/>
    </source>
</evidence>
<dbReference type="KEGG" id="mur:EQY75_07145"/>
<dbReference type="Gene3D" id="3.40.50.1820">
    <property type="entry name" value="alpha/beta hydrolase"/>
    <property type="match status" value="1"/>
</dbReference>
<feature type="domain" description="Phospholipase/carboxylesterase/thioesterase" evidence="1">
    <location>
        <begin position="28"/>
        <end position="209"/>
    </location>
</feature>
<dbReference type="InterPro" id="IPR029058">
    <property type="entry name" value="AB_hydrolase_fold"/>
</dbReference>
<sequence>MDLTQKDISFTNRKPYATLNKLHSKTKYVWFVFHGMGYLSKYFLRYFKDLNHEENYLIAPQAPSKYYMNGEFKHVGASWLTKEDTEMEIDNIMEYLDAVLQQEALPENVKLVIFGYSQGVSIAMRWVARKKIVCSHLILYAGGMPNELKVHDLSHLRESTQIRFFVGKHDEYITPARWDAEKRKIEHLFQGKAAIEIFVGGHEVKNEIIKKLP</sequence>